<dbReference type="STRING" id="1188233.MAU_5620"/>
<dbReference type="Proteomes" id="UP000013131">
    <property type="component" value="Unassembled WGS sequence"/>
</dbReference>
<keyword evidence="2" id="KW-1185">Reference proteome</keyword>
<dbReference type="PATRIC" id="fig|1188233.3.peg.545"/>
<evidence type="ECO:0000313" key="2">
    <source>
        <dbReference type="Proteomes" id="UP000013131"/>
    </source>
</evidence>
<protein>
    <recommendedName>
        <fullName evidence="3">Lipoprotein</fullName>
    </recommendedName>
</protein>
<reference evidence="1 2" key="1">
    <citation type="journal article" date="2013" name="Genome Announc.">
        <title>Draft Genome Sequences of Mycoplasma auris and Mycoplasma yeatsii, Two Species of the Ear Canal of Caprinae.</title>
        <authorList>
            <person name="Dordet-Frisoni E."/>
            <person name="Baranowski E."/>
            <person name="Barre A."/>
            <person name="Blanchard A."/>
            <person name="Breton M."/>
            <person name="Couture C."/>
            <person name="Dupuy V."/>
            <person name="Gaurivaud P."/>
            <person name="Jacob D."/>
            <person name="Lemaitre C."/>
            <person name="Manso-Silvan L."/>
            <person name="Nikolski M."/>
            <person name="Nouvel L.X."/>
            <person name="Poumarat F."/>
            <person name="Sirand-Pugnet P."/>
            <person name="Thebault P."/>
            <person name="Theil S."/>
            <person name="Thiaucourt F."/>
            <person name="Citti C."/>
            <person name="Tardy F."/>
        </authorList>
    </citation>
    <scope>NUCLEOTIDE SEQUENCE [LARGE SCALE GENOMIC DNA]</scope>
    <source>
        <strain evidence="1 2">15026</strain>
    </source>
</reference>
<evidence type="ECO:0008006" key="3">
    <source>
        <dbReference type="Google" id="ProtNLM"/>
    </source>
</evidence>
<proteinExistence type="predicted"/>
<gene>
    <name evidence="1" type="ORF">MAU_5620</name>
</gene>
<dbReference type="PROSITE" id="PS51257">
    <property type="entry name" value="PROKAR_LIPOPROTEIN"/>
    <property type="match status" value="1"/>
</dbReference>
<dbReference type="NCBIfam" id="NF045840">
    <property type="entry name" value="SHxHSH_motif_LP"/>
    <property type="match status" value="1"/>
</dbReference>
<dbReference type="RefSeq" id="WP_004425217.1">
    <property type="nucleotide sequence ID" value="NZ_AORI01000012.1"/>
</dbReference>
<dbReference type="eggNOG" id="ENOG5032EG6">
    <property type="taxonomic scope" value="Bacteria"/>
</dbReference>
<name>N9VAP5_9BACT</name>
<accession>N9VAP5</accession>
<comment type="caution">
    <text evidence="1">The sequence shown here is derived from an EMBL/GenBank/DDBJ whole genome shotgun (WGS) entry which is preliminary data.</text>
</comment>
<sequence length="345" mass="40624">MKKFSILKNFIFLSVISLPLVSVSCIQYPNDDENLVFDAPFSNESKNIEITLKNHELNDIKNLYSKEILNLIEEVKSAFRNYKLKYFRLIRKIRSLENKVNNLIPIQEEEHAKKLEEFYNKWFNNSSKNKTRLAGLLEKYQLIFNDVDAVIGDLNLNIDSQQFLKRIKVIDNRLTGKDINLGQLEENIISSWNFLKSNLFNLDNITKKENIEKINLDADKNSHTHSHAIVNLVNEMGLWHQFLKENVGSKNQNIIELKKDYEEFKDNVRINIDHLNYEDDFTYIIKVFESNLEFEDKNNLTKQEFQTKAKSYMDKIKEIFLNIAKKEGLSNQSITSALNWKTETK</sequence>
<evidence type="ECO:0000313" key="1">
    <source>
        <dbReference type="EMBL" id="ENY68486.1"/>
    </source>
</evidence>
<dbReference type="AlphaFoldDB" id="N9VAP5"/>
<dbReference type="NCBIfam" id="NF045961">
    <property type="entry name" value="MAG5150_fam_LP"/>
    <property type="match status" value="1"/>
</dbReference>
<organism evidence="1 2">
    <name type="scientific">Metamycoplasma auris 15026</name>
    <dbReference type="NCBI Taxonomy" id="1188233"/>
    <lineage>
        <taxon>Bacteria</taxon>
        <taxon>Bacillati</taxon>
        <taxon>Mycoplasmatota</taxon>
        <taxon>Mycoplasmoidales</taxon>
        <taxon>Metamycoplasmataceae</taxon>
        <taxon>Metamycoplasma</taxon>
    </lineage>
</organism>
<dbReference type="EMBL" id="AORI01000012">
    <property type="protein sequence ID" value="ENY68486.1"/>
    <property type="molecule type" value="Genomic_DNA"/>
</dbReference>
<dbReference type="OrthoDB" id="401359at2"/>